<dbReference type="Proteomes" id="UP000606653">
    <property type="component" value="Unassembled WGS sequence"/>
</dbReference>
<dbReference type="RefSeq" id="WP_083923471.1">
    <property type="nucleotide sequence ID" value="NZ_BMLN01000003.1"/>
</dbReference>
<evidence type="ECO:0000313" key="1">
    <source>
        <dbReference type="EMBL" id="GGN96318.1"/>
    </source>
</evidence>
<evidence type="ECO:0000313" key="2">
    <source>
        <dbReference type="Proteomes" id="UP000606653"/>
    </source>
</evidence>
<reference evidence="2" key="1">
    <citation type="journal article" date="2019" name="Int. J. Syst. Evol. Microbiol.">
        <title>The Global Catalogue of Microorganisms (GCM) 10K type strain sequencing project: providing services to taxonomists for standard genome sequencing and annotation.</title>
        <authorList>
            <consortium name="The Broad Institute Genomics Platform"/>
            <consortium name="The Broad Institute Genome Sequencing Center for Infectious Disease"/>
            <person name="Wu L."/>
            <person name="Ma J."/>
        </authorList>
    </citation>
    <scope>NUCLEOTIDE SEQUENCE [LARGE SCALE GENOMIC DNA]</scope>
    <source>
        <strain evidence="2">CGMCC 1.6964</strain>
    </source>
</reference>
<accession>A0ABQ2KY40</accession>
<name>A0ABQ2KY40_9BACL</name>
<keyword evidence="2" id="KW-1185">Reference proteome</keyword>
<dbReference type="EMBL" id="BMLN01000003">
    <property type="protein sequence ID" value="GGN96318.1"/>
    <property type="molecule type" value="Genomic_DNA"/>
</dbReference>
<gene>
    <name evidence="1" type="ORF">GCM10010969_13210</name>
</gene>
<organism evidence="1 2">
    <name type="scientific">Saccharibacillus kuerlensis</name>
    <dbReference type="NCBI Taxonomy" id="459527"/>
    <lineage>
        <taxon>Bacteria</taxon>
        <taxon>Bacillati</taxon>
        <taxon>Bacillota</taxon>
        <taxon>Bacilli</taxon>
        <taxon>Bacillales</taxon>
        <taxon>Paenibacillaceae</taxon>
        <taxon>Saccharibacillus</taxon>
    </lineage>
</organism>
<evidence type="ECO:0008006" key="3">
    <source>
        <dbReference type="Google" id="ProtNLM"/>
    </source>
</evidence>
<comment type="caution">
    <text evidence="1">The sequence shown here is derived from an EMBL/GenBank/DDBJ whole genome shotgun (WGS) entry which is preliminary data.</text>
</comment>
<protein>
    <recommendedName>
        <fullName evidence="3">WYL domain-containing protein</fullName>
    </recommendedName>
</protein>
<sequence length="82" mass="9388">MPGKYIGEVVEIVYMDKSGHLSQRRIEVHGIRGELVYSTCLASGERRTFRQDRILACRPSPFRRREMSKSERKAAYAAGKSL</sequence>
<proteinExistence type="predicted"/>